<evidence type="ECO:0000256" key="2">
    <source>
        <dbReference type="ARBA" id="ARBA00022737"/>
    </source>
</evidence>
<dbReference type="InterPro" id="IPR001451">
    <property type="entry name" value="Hexapep"/>
</dbReference>
<dbReference type="PANTHER" id="PTHR23416">
    <property type="entry name" value="SIALIC ACID SYNTHASE-RELATED"/>
    <property type="match status" value="1"/>
</dbReference>
<dbReference type="CDD" id="cd04647">
    <property type="entry name" value="LbH_MAT_like"/>
    <property type="match status" value="1"/>
</dbReference>
<dbReference type="Pfam" id="PF00132">
    <property type="entry name" value="Hexapep"/>
    <property type="match status" value="1"/>
</dbReference>
<comment type="caution">
    <text evidence="4">The sequence shown here is derived from an EMBL/GenBank/DDBJ whole genome shotgun (WGS) entry which is preliminary data.</text>
</comment>
<evidence type="ECO:0000256" key="3">
    <source>
        <dbReference type="ARBA" id="ARBA00023315"/>
    </source>
</evidence>
<dbReference type="EC" id="2.3.1.-" evidence="4"/>
<reference evidence="4 5" key="1">
    <citation type="submission" date="2023-08" db="EMBL/GenBank/DDBJ databases">
        <title>Mesonia sp. MT50, isolated from deep-sea sediment of the Mariana Trench.</title>
        <authorList>
            <person name="Fu H."/>
        </authorList>
    </citation>
    <scope>NUCLEOTIDE SEQUENCE [LARGE SCALE GENOMIC DNA]</scope>
    <source>
        <strain evidence="4 5">MT50</strain>
    </source>
</reference>
<dbReference type="InterPro" id="IPR051159">
    <property type="entry name" value="Hexapeptide_acetyltransf"/>
</dbReference>
<evidence type="ECO:0000313" key="5">
    <source>
        <dbReference type="Proteomes" id="UP001230915"/>
    </source>
</evidence>
<dbReference type="RefSeq" id="WP_308865274.1">
    <property type="nucleotide sequence ID" value="NZ_JAVHUL010000036.1"/>
</dbReference>
<dbReference type="Proteomes" id="UP001230915">
    <property type="component" value="Unassembled WGS sequence"/>
</dbReference>
<keyword evidence="2" id="KW-0677">Repeat</keyword>
<dbReference type="PANTHER" id="PTHR23416:SF78">
    <property type="entry name" value="LIPOPOLYSACCHARIDE BIOSYNTHESIS O-ACETYL TRANSFERASE WBBJ-RELATED"/>
    <property type="match status" value="1"/>
</dbReference>
<keyword evidence="5" id="KW-1185">Reference proteome</keyword>
<proteinExistence type="predicted"/>
<evidence type="ECO:0000313" key="4">
    <source>
        <dbReference type="EMBL" id="MDQ7918281.1"/>
    </source>
</evidence>
<organism evidence="4 5">
    <name type="scientific">Mesonia profundi</name>
    <dbReference type="NCBI Taxonomy" id="3070998"/>
    <lineage>
        <taxon>Bacteria</taxon>
        <taxon>Pseudomonadati</taxon>
        <taxon>Bacteroidota</taxon>
        <taxon>Flavobacteriia</taxon>
        <taxon>Flavobacteriales</taxon>
        <taxon>Flavobacteriaceae</taxon>
        <taxon>Mesonia</taxon>
    </lineage>
</organism>
<protein>
    <submittedName>
        <fullName evidence="4">Acyltransferase</fullName>
        <ecNumber evidence="4">2.3.1.-</ecNumber>
    </submittedName>
</protein>
<dbReference type="InterPro" id="IPR011004">
    <property type="entry name" value="Trimer_LpxA-like_sf"/>
</dbReference>
<keyword evidence="1 4" id="KW-0808">Transferase</keyword>
<name>A0ABU1A5W9_9FLAO</name>
<dbReference type="GO" id="GO:0016746">
    <property type="term" value="F:acyltransferase activity"/>
    <property type="evidence" value="ECO:0007669"/>
    <property type="project" value="UniProtKB-KW"/>
</dbReference>
<evidence type="ECO:0000256" key="1">
    <source>
        <dbReference type="ARBA" id="ARBA00022679"/>
    </source>
</evidence>
<keyword evidence="3 4" id="KW-0012">Acyltransferase</keyword>
<sequence length="196" mass="22007">MFIKKFIRWAIISYQKNQFKNKAVLGNNIIFNRKSKIINTKRKNIIISNNVLMFGLLQSKNDGVIKIGSNTSIRTGCKIFCAKEIKIGTNVIFADNVIISDTNHHPTHPDDRKKMIQSGWSTELWSWKYGTSKAISIGNNVWLGQYSRVTKGVKIGENSIVASNAVVTKDVPPNSIAAGNPAKIVKTNIQEETRRF</sequence>
<gene>
    <name evidence="4" type="ORF">RBU60_11900</name>
</gene>
<accession>A0ABU1A5W9</accession>
<dbReference type="PROSITE" id="PS00101">
    <property type="entry name" value="HEXAPEP_TRANSFERASES"/>
    <property type="match status" value="1"/>
</dbReference>
<dbReference type="EMBL" id="JAVHUL010000036">
    <property type="protein sequence ID" value="MDQ7918281.1"/>
    <property type="molecule type" value="Genomic_DNA"/>
</dbReference>
<dbReference type="Gene3D" id="2.160.10.10">
    <property type="entry name" value="Hexapeptide repeat proteins"/>
    <property type="match status" value="1"/>
</dbReference>
<dbReference type="InterPro" id="IPR018357">
    <property type="entry name" value="Hexapep_transf_CS"/>
</dbReference>
<dbReference type="SUPFAM" id="SSF51161">
    <property type="entry name" value="Trimeric LpxA-like enzymes"/>
    <property type="match status" value="1"/>
</dbReference>